<evidence type="ECO:0000313" key="2">
    <source>
        <dbReference type="Proteomes" id="UP000824120"/>
    </source>
</evidence>
<proteinExistence type="predicted"/>
<name>A0A9J6AUN2_SOLCO</name>
<dbReference type="Proteomes" id="UP000824120">
    <property type="component" value="Chromosome 2"/>
</dbReference>
<organism evidence="1 2">
    <name type="scientific">Solanum commersonii</name>
    <name type="common">Commerson's wild potato</name>
    <name type="synonym">Commerson's nightshade</name>
    <dbReference type="NCBI Taxonomy" id="4109"/>
    <lineage>
        <taxon>Eukaryota</taxon>
        <taxon>Viridiplantae</taxon>
        <taxon>Streptophyta</taxon>
        <taxon>Embryophyta</taxon>
        <taxon>Tracheophyta</taxon>
        <taxon>Spermatophyta</taxon>
        <taxon>Magnoliopsida</taxon>
        <taxon>eudicotyledons</taxon>
        <taxon>Gunneridae</taxon>
        <taxon>Pentapetalae</taxon>
        <taxon>asterids</taxon>
        <taxon>lamiids</taxon>
        <taxon>Solanales</taxon>
        <taxon>Solanaceae</taxon>
        <taxon>Solanoideae</taxon>
        <taxon>Solaneae</taxon>
        <taxon>Solanum</taxon>
    </lineage>
</organism>
<dbReference type="AlphaFoldDB" id="A0A9J6AUN2"/>
<reference evidence="1 2" key="1">
    <citation type="submission" date="2020-09" db="EMBL/GenBank/DDBJ databases">
        <title>De no assembly of potato wild relative species, Solanum commersonii.</title>
        <authorList>
            <person name="Cho K."/>
        </authorList>
    </citation>
    <scope>NUCLEOTIDE SEQUENCE [LARGE SCALE GENOMIC DNA]</scope>
    <source>
        <strain evidence="1">LZ3.2</strain>
        <tissue evidence="1">Leaf</tissue>
    </source>
</reference>
<keyword evidence="2" id="KW-1185">Reference proteome</keyword>
<evidence type="ECO:0000313" key="1">
    <source>
        <dbReference type="EMBL" id="KAG5628277.1"/>
    </source>
</evidence>
<protein>
    <submittedName>
        <fullName evidence="1">Uncharacterized protein</fullName>
    </submittedName>
</protein>
<dbReference type="OrthoDB" id="874162at2759"/>
<comment type="caution">
    <text evidence="1">The sequence shown here is derived from an EMBL/GenBank/DDBJ whole genome shotgun (WGS) entry which is preliminary data.</text>
</comment>
<dbReference type="EMBL" id="JACXVP010000002">
    <property type="protein sequence ID" value="KAG5628277.1"/>
    <property type="molecule type" value="Genomic_DNA"/>
</dbReference>
<sequence>MSFFEELISQHLNPNRPKSMEGDIIDLLLQLRKEQSTSTDLTLDNIKAIFMVSNQRYMSKTNICILLYITFPLKIICQTHTFQRTHNYKIIKIKSGICLSAGIDTDGLPGLIMNKKNALCLVPKNYLYT</sequence>
<accession>A0A9J6AUN2</accession>
<gene>
    <name evidence="1" type="ORF">H5410_013495</name>
</gene>